<dbReference type="GO" id="GO:0016987">
    <property type="term" value="F:sigma factor activity"/>
    <property type="evidence" value="ECO:0007669"/>
    <property type="project" value="UniProtKB-KW"/>
</dbReference>
<evidence type="ECO:0000256" key="4">
    <source>
        <dbReference type="ARBA" id="ARBA00023125"/>
    </source>
</evidence>
<dbReference type="InterPro" id="IPR013325">
    <property type="entry name" value="RNA_pol_sigma_r2"/>
</dbReference>
<evidence type="ECO:0000256" key="3">
    <source>
        <dbReference type="ARBA" id="ARBA00023082"/>
    </source>
</evidence>
<dbReference type="NCBIfam" id="TIGR02937">
    <property type="entry name" value="sigma70-ECF"/>
    <property type="match status" value="1"/>
</dbReference>
<keyword evidence="4" id="KW-0238">DNA-binding</keyword>
<sequence>MVLLRTQSDERLVALARAGNERAFEAIVARYRPLLVRAARRYLSDTRAEDAVQQAFLAAWSALQRGDDVRDLRAWLYRIVHNTALNALRASGYEWAELPDSIAGADSELDRRMDVREALTGLAALPERQREALLRIAVEGRPQTEVAAELGVSEGAVRQLVHRARLTLRAAATAITPLPLLSWGSGVGAGATAAKVGAAAVIATTAVAVPVVVRDEPRAPTARAASPTPTATPPAATRTPAPTATRTPIATATPRRREPRRRARGGWRPWSTRCRSS</sequence>
<evidence type="ECO:0000256" key="5">
    <source>
        <dbReference type="ARBA" id="ARBA00023163"/>
    </source>
</evidence>
<gene>
    <name evidence="9" type="ORF">OJ997_33160</name>
</gene>
<dbReference type="InterPro" id="IPR013324">
    <property type="entry name" value="RNA_pol_sigma_r3/r4-like"/>
</dbReference>
<dbReference type="PANTHER" id="PTHR43133">
    <property type="entry name" value="RNA POLYMERASE ECF-TYPE SIGMA FACTO"/>
    <property type="match status" value="1"/>
</dbReference>
<evidence type="ECO:0000313" key="10">
    <source>
        <dbReference type="Proteomes" id="UP001147653"/>
    </source>
</evidence>
<dbReference type="CDD" id="cd06171">
    <property type="entry name" value="Sigma70_r4"/>
    <property type="match status" value="1"/>
</dbReference>
<evidence type="ECO:0000313" key="9">
    <source>
        <dbReference type="EMBL" id="MDA0185201.1"/>
    </source>
</evidence>
<evidence type="ECO:0000256" key="1">
    <source>
        <dbReference type="ARBA" id="ARBA00010641"/>
    </source>
</evidence>
<dbReference type="Gene3D" id="1.10.10.10">
    <property type="entry name" value="Winged helix-like DNA-binding domain superfamily/Winged helix DNA-binding domain"/>
    <property type="match status" value="1"/>
</dbReference>
<dbReference type="InterPro" id="IPR013249">
    <property type="entry name" value="RNA_pol_sigma70_r4_t2"/>
</dbReference>
<dbReference type="GO" id="GO:0006352">
    <property type="term" value="P:DNA-templated transcription initiation"/>
    <property type="evidence" value="ECO:0007669"/>
    <property type="project" value="InterPro"/>
</dbReference>
<feature type="domain" description="RNA polymerase sigma factor 70 region 4 type 2" evidence="8">
    <location>
        <begin position="121"/>
        <end position="168"/>
    </location>
</feature>
<keyword evidence="2" id="KW-0805">Transcription regulation</keyword>
<dbReference type="Pfam" id="PF04542">
    <property type="entry name" value="Sigma70_r2"/>
    <property type="match status" value="1"/>
</dbReference>
<dbReference type="AlphaFoldDB" id="A0A9X3NKE7"/>
<evidence type="ECO:0000259" key="8">
    <source>
        <dbReference type="Pfam" id="PF08281"/>
    </source>
</evidence>
<accession>A0A9X3NKE7</accession>
<dbReference type="PANTHER" id="PTHR43133:SF8">
    <property type="entry name" value="RNA POLYMERASE SIGMA FACTOR HI_1459-RELATED"/>
    <property type="match status" value="1"/>
</dbReference>
<proteinExistence type="inferred from homology"/>
<feature type="compositionally biased region" description="Low complexity" evidence="6">
    <location>
        <begin position="219"/>
        <end position="253"/>
    </location>
</feature>
<dbReference type="Pfam" id="PF08281">
    <property type="entry name" value="Sigma70_r4_2"/>
    <property type="match status" value="1"/>
</dbReference>
<dbReference type="InterPro" id="IPR039425">
    <property type="entry name" value="RNA_pol_sigma-70-like"/>
</dbReference>
<dbReference type="InterPro" id="IPR036388">
    <property type="entry name" value="WH-like_DNA-bd_sf"/>
</dbReference>
<dbReference type="RefSeq" id="WP_270029689.1">
    <property type="nucleotide sequence ID" value="NZ_JAPDDP010000102.1"/>
</dbReference>
<dbReference type="SUPFAM" id="SSF88946">
    <property type="entry name" value="Sigma2 domain of RNA polymerase sigma factors"/>
    <property type="match status" value="1"/>
</dbReference>
<keyword evidence="5" id="KW-0804">Transcription</keyword>
<organism evidence="9 10">
    <name type="scientific">Solirubrobacter phytolaccae</name>
    <dbReference type="NCBI Taxonomy" id="1404360"/>
    <lineage>
        <taxon>Bacteria</taxon>
        <taxon>Bacillati</taxon>
        <taxon>Actinomycetota</taxon>
        <taxon>Thermoleophilia</taxon>
        <taxon>Solirubrobacterales</taxon>
        <taxon>Solirubrobacteraceae</taxon>
        <taxon>Solirubrobacter</taxon>
    </lineage>
</organism>
<dbReference type="GO" id="GO:0003677">
    <property type="term" value="F:DNA binding"/>
    <property type="evidence" value="ECO:0007669"/>
    <property type="project" value="UniProtKB-KW"/>
</dbReference>
<dbReference type="Gene3D" id="1.10.1740.10">
    <property type="match status" value="1"/>
</dbReference>
<comment type="similarity">
    <text evidence="1">Belongs to the sigma-70 factor family. ECF subfamily.</text>
</comment>
<feature type="domain" description="RNA polymerase sigma-70 region 2" evidence="7">
    <location>
        <begin position="28"/>
        <end position="90"/>
    </location>
</feature>
<keyword evidence="10" id="KW-1185">Reference proteome</keyword>
<protein>
    <submittedName>
        <fullName evidence="9">Sigma-70 family RNA polymerase sigma factor</fullName>
    </submittedName>
</protein>
<keyword evidence="3" id="KW-0731">Sigma factor</keyword>
<evidence type="ECO:0000259" key="7">
    <source>
        <dbReference type="Pfam" id="PF04542"/>
    </source>
</evidence>
<dbReference type="InterPro" id="IPR014284">
    <property type="entry name" value="RNA_pol_sigma-70_dom"/>
</dbReference>
<dbReference type="SUPFAM" id="SSF88659">
    <property type="entry name" value="Sigma3 and sigma4 domains of RNA polymerase sigma factors"/>
    <property type="match status" value="1"/>
</dbReference>
<evidence type="ECO:0000256" key="2">
    <source>
        <dbReference type="ARBA" id="ARBA00023015"/>
    </source>
</evidence>
<dbReference type="EMBL" id="JAPDDP010000102">
    <property type="protein sequence ID" value="MDA0185201.1"/>
    <property type="molecule type" value="Genomic_DNA"/>
</dbReference>
<feature type="region of interest" description="Disordered" evidence="6">
    <location>
        <begin position="218"/>
        <end position="277"/>
    </location>
</feature>
<dbReference type="InterPro" id="IPR007627">
    <property type="entry name" value="RNA_pol_sigma70_r2"/>
</dbReference>
<name>A0A9X3NKE7_9ACTN</name>
<comment type="caution">
    <text evidence="9">The sequence shown here is derived from an EMBL/GenBank/DDBJ whole genome shotgun (WGS) entry which is preliminary data.</text>
</comment>
<evidence type="ECO:0000256" key="6">
    <source>
        <dbReference type="SAM" id="MobiDB-lite"/>
    </source>
</evidence>
<dbReference type="Proteomes" id="UP001147653">
    <property type="component" value="Unassembled WGS sequence"/>
</dbReference>
<reference evidence="9" key="1">
    <citation type="submission" date="2022-10" db="EMBL/GenBank/DDBJ databases">
        <title>The WGS of Solirubrobacter phytolaccae KCTC 29190.</title>
        <authorList>
            <person name="Jiang Z."/>
        </authorList>
    </citation>
    <scope>NUCLEOTIDE SEQUENCE</scope>
    <source>
        <strain evidence="9">KCTC 29190</strain>
    </source>
</reference>